<reference evidence="13 14" key="1">
    <citation type="submission" date="2020-01" db="EMBL/GenBank/DDBJ databases">
        <title>Insect and environment-associated Actinomycetes.</title>
        <authorList>
            <person name="Currrie C."/>
            <person name="Chevrette M."/>
            <person name="Carlson C."/>
            <person name="Stubbendieck R."/>
            <person name="Wendt-Pienkowski E."/>
        </authorList>
    </citation>
    <scope>NUCLEOTIDE SEQUENCE [LARGE SCALE GENOMIC DNA]</scope>
    <source>
        <strain evidence="13 14">SID10258</strain>
    </source>
</reference>
<dbReference type="PROSITE" id="PS50109">
    <property type="entry name" value="HIS_KIN"/>
    <property type="match status" value="1"/>
</dbReference>
<keyword evidence="5" id="KW-0808">Transferase</keyword>
<evidence type="ECO:0000256" key="2">
    <source>
        <dbReference type="ARBA" id="ARBA00004236"/>
    </source>
</evidence>
<evidence type="ECO:0000256" key="10">
    <source>
        <dbReference type="ARBA" id="ARBA00023136"/>
    </source>
</evidence>
<dbReference type="Proteomes" id="UP000475532">
    <property type="component" value="Unassembled WGS sequence"/>
</dbReference>
<dbReference type="PANTHER" id="PTHR45436:SF5">
    <property type="entry name" value="SENSOR HISTIDINE KINASE TRCS"/>
    <property type="match status" value="1"/>
</dbReference>
<dbReference type="PANTHER" id="PTHR45436">
    <property type="entry name" value="SENSOR HISTIDINE KINASE YKOH"/>
    <property type="match status" value="1"/>
</dbReference>
<dbReference type="InterPro" id="IPR013656">
    <property type="entry name" value="PAS_4"/>
</dbReference>
<dbReference type="CDD" id="cd00075">
    <property type="entry name" value="HATPase"/>
    <property type="match status" value="1"/>
</dbReference>
<dbReference type="SUPFAM" id="SSF47384">
    <property type="entry name" value="Homodimeric domain of signal transducing histidine kinase"/>
    <property type="match status" value="1"/>
</dbReference>
<gene>
    <name evidence="13" type="ORF">G3I70_40710</name>
</gene>
<evidence type="ECO:0000256" key="9">
    <source>
        <dbReference type="ARBA" id="ARBA00023012"/>
    </source>
</evidence>
<dbReference type="CDD" id="cd00082">
    <property type="entry name" value="HisKA"/>
    <property type="match status" value="1"/>
</dbReference>
<dbReference type="InterPro" id="IPR004358">
    <property type="entry name" value="Sig_transdc_His_kin-like_C"/>
</dbReference>
<evidence type="ECO:0000259" key="12">
    <source>
        <dbReference type="PROSITE" id="PS50109"/>
    </source>
</evidence>
<keyword evidence="4" id="KW-0597">Phosphoprotein</keyword>
<dbReference type="GO" id="GO:0000155">
    <property type="term" value="F:phosphorelay sensor kinase activity"/>
    <property type="evidence" value="ECO:0007669"/>
    <property type="project" value="InterPro"/>
</dbReference>
<keyword evidence="10" id="KW-0472">Membrane</keyword>
<evidence type="ECO:0000256" key="3">
    <source>
        <dbReference type="ARBA" id="ARBA00012438"/>
    </source>
</evidence>
<evidence type="ECO:0000256" key="7">
    <source>
        <dbReference type="ARBA" id="ARBA00022777"/>
    </source>
</evidence>
<proteinExistence type="predicted"/>
<feature type="domain" description="Histidine kinase" evidence="12">
    <location>
        <begin position="191"/>
        <end position="401"/>
    </location>
</feature>
<dbReference type="SUPFAM" id="SSF55785">
    <property type="entry name" value="PYP-like sensor domain (PAS domain)"/>
    <property type="match status" value="1"/>
</dbReference>
<dbReference type="AlphaFoldDB" id="A0A6L9QUE1"/>
<organism evidence="13 14">
    <name type="scientific">Actinomadura bangladeshensis</name>
    <dbReference type="NCBI Taxonomy" id="453573"/>
    <lineage>
        <taxon>Bacteria</taxon>
        <taxon>Bacillati</taxon>
        <taxon>Actinomycetota</taxon>
        <taxon>Actinomycetes</taxon>
        <taxon>Streptosporangiales</taxon>
        <taxon>Thermomonosporaceae</taxon>
        <taxon>Actinomadura</taxon>
    </lineage>
</organism>
<dbReference type="SMART" id="SM00091">
    <property type="entry name" value="PAS"/>
    <property type="match status" value="1"/>
</dbReference>
<dbReference type="InterPro" id="IPR003661">
    <property type="entry name" value="HisK_dim/P_dom"/>
</dbReference>
<protein>
    <recommendedName>
        <fullName evidence="3">histidine kinase</fullName>
        <ecNumber evidence="3">2.7.13.3</ecNumber>
    </recommendedName>
</protein>
<dbReference type="InterPro" id="IPR003594">
    <property type="entry name" value="HATPase_dom"/>
</dbReference>
<dbReference type="PRINTS" id="PR00344">
    <property type="entry name" value="BCTRLSENSOR"/>
</dbReference>
<evidence type="ECO:0000256" key="6">
    <source>
        <dbReference type="ARBA" id="ARBA00022692"/>
    </source>
</evidence>
<dbReference type="InterPro" id="IPR005467">
    <property type="entry name" value="His_kinase_dom"/>
</dbReference>
<dbReference type="SMART" id="SM00388">
    <property type="entry name" value="HisKA"/>
    <property type="match status" value="1"/>
</dbReference>
<dbReference type="GO" id="GO:0005886">
    <property type="term" value="C:plasma membrane"/>
    <property type="evidence" value="ECO:0007669"/>
    <property type="project" value="UniProtKB-SubCell"/>
</dbReference>
<dbReference type="Pfam" id="PF08448">
    <property type="entry name" value="PAS_4"/>
    <property type="match status" value="1"/>
</dbReference>
<dbReference type="InterPro" id="IPR036097">
    <property type="entry name" value="HisK_dim/P_sf"/>
</dbReference>
<dbReference type="Pfam" id="PF00512">
    <property type="entry name" value="HisKA"/>
    <property type="match status" value="1"/>
</dbReference>
<evidence type="ECO:0000256" key="5">
    <source>
        <dbReference type="ARBA" id="ARBA00022679"/>
    </source>
</evidence>
<dbReference type="Gene3D" id="3.30.565.10">
    <property type="entry name" value="Histidine kinase-like ATPase, C-terminal domain"/>
    <property type="match status" value="1"/>
</dbReference>
<accession>A0A6L9QUE1</accession>
<keyword evidence="8" id="KW-1133">Transmembrane helix</keyword>
<evidence type="ECO:0000256" key="1">
    <source>
        <dbReference type="ARBA" id="ARBA00000085"/>
    </source>
</evidence>
<evidence type="ECO:0000313" key="13">
    <source>
        <dbReference type="EMBL" id="NEA28776.1"/>
    </source>
</evidence>
<dbReference type="Gene3D" id="3.30.450.20">
    <property type="entry name" value="PAS domain"/>
    <property type="match status" value="1"/>
</dbReference>
<comment type="caution">
    <text evidence="13">The sequence shown here is derived from an EMBL/GenBank/DDBJ whole genome shotgun (WGS) entry which is preliminary data.</text>
</comment>
<feature type="coiled-coil region" evidence="11">
    <location>
        <begin position="157"/>
        <end position="195"/>
    </location>
</feature>
<comment type="subcellular location">
    <subcellularLocation>
        <location evidence="2">Cell membrane</location>
    </subcellularLocation>
</comment>
<evidence type="ECO:0000256" key="8">
    <source>
        <dbReference type="ARBA" id="ARBA00022989"/>
    </source>
</evidence>
<dbReference type="InterPro" id="IPR050428">
    <property type="entry name" value="TCS_sensor_his_kinase"/>
</dbReference>
<evidence type="ECO:0000256" key="11">
    <source>
        <dbReference type="SAM" id="Coils"/>
    </source>
</evidence>
<evidence type="ECO:0000313" key="14">
    <source>
        <dbReference type="Proteomes" id="UP000475532"/>
    </source>
</evidence>
<dbReference type="EC" id="2.7.13.3" evidence="3"/>
<evidence type="ECO:0000256" key="4">
    <source>
        <dbReference type="ARBA" id="ARBA00022553"/>
    </source>
</evidence>
<dbReference type="EMBL" id="JAAGLI010001088">
    <property type="protein sequence ID" value="NEA28776.1"/>
    <property type="molecule type" value="Genomic_DNA"/>
</dbReference>
<dbReference type="Pfam" id="PF02518">
    <property type="entry name" value="HATPase_c"/>
    <property type="match status" value="1"/>
</dbReference>
<keyword evidence="11" id="KW-0175">Coiled coil</keyword>
<keyword evidence="6" id="KW-0812">Transmembrane</keyword>
<comment type="catalytic activity">
    <reaction evidence="1">
        <text>ATP + protein L-histidine = ADP + protein N-phospho-L-histidine.</text>
        <dbReference type="EC" id="2.7.13.3"/>
    </reaction>
</comment>
<dbReference type="InterPro" id="IPR035965">
    <property type="entry name" value="PAS-like_dom_sf"/>
</dbReference>
<dbReference type="RefSeq" id="WP_163063341.1">
    <property type="nucleotide sequence ID" value="NZ_JAAGLI010001088.1"/>
</dbReference>
<dbReference type="SMART" id="SM00387">
    <property type="entry name" value="HATPase_c"/>
    <property type="match status" value="1"/>
</dbReference>
<keyword evidence="7" id="KW-0418">Kinase</keyword>
<dbReference type="Gene3D" id="1.10.287.130">
    <property type="match status" value="1"/>
</dbReference>
<keyword evidence="9" id="KW-0902">Two-component regulatory system</keyword>
<sequence>MDFAAVFEDLPVACALISPDLVFIEMNRAYEQLARRPRNELIGRDIFQVLPGDASGANARHWRAALEWVLTERQPYIMPWTRYDLSTPEHPEHSDRRFWSTVNAPLLGPDGEVAMVMHRVEDITAFIEQLGEPPSVTDEPSRFLEIEGEVYARSSELQEVNRQLRYAQAEKHQAIQALRETLKRQRQEVADASHDLRNPLTGLQTRLEEALSDPDVDSHRVLQATLADAERLGDIVSDLLELARLDAGTPTDTEPLDICRLIRDLLGQRPCRRVLDVHLDHAAIVDGCRSHLIRLLANLLDNAERHARTRIEVSATTEQDGTGHQQAIVQITDDGPGIPAAERETVFQRFYRRPDARRVDPHGTGLGLAIARQTAEAHHGTLYIADRPTGTCMVLCLPLSDSPLEQDQ</sequence>
<dbReference type="SUPFAM" id="SSF55874">
    <property type="entry name" value="ATPase domain of HSP90 chaperone/DNA topoisomerase II/histidine kinase"/>
    <property type="match status" value="1"/>
</dbReference>
<name>A0A6L9QUE1_9ACTN</name>
<dbReference type="InterPro" id="IPR000014">
    <property type="entry name" value="PAS"/>
</dbReference>
<dbReference type="InterPro" id="IPR036890">
    <property type="entry name" value="HATPase_C_sf"/>
</dbReference>